<reference evidence="5" key="1">
    <citation type="journal article" date="2023" name="Mol. Phylogenet. Evol.">
        <title>Genome-scale phylogeny and comparative genomics of the fungal order Sordariales.</title>
        <authorList>
            <person name="Hensen N."/>
            <person name="Bonometti L."/>
            <person name="Westerberg I."/>
            <person name="Brannstrom I.O."/>
            <person name="Guillou S."/>
            <person name="Cros-Aarteil S."/>
            <person name="Calhoun S."/>
            <person name="Haridas S."/>
            <person name="Kuo A."/>
            <person name="Mondo S."/>
            <person name="Pangilinan J."/>
            <person name="Riley R."/>
            <person name="LaButti K."/>
            <person name="Andreopoulos B."/>
            <person name="Lipzen A."/>
            <person name="Chen C."/>
            <person name="Yan M."/>
            <person name="Daum C."/>
            <person name="Ng V."/>
            <person name="Clum A."/>
            <person name="Steindorff A."/>
            <person name="Ohm R.A."/>
            <person name="Martin F."/>
            <person name="Silar P."/>
            <person name="Natvig D.O."/>
            <person name="Lalanne C."/>
            <person name="Gautier V."/>
            <person name="Ament-Velasquez S.L."/>
            <person name="Kruys A."/>
            <person name="Hutchinson M.I."/>
            <person name="Powell A.J."/>
            <person name="Barry K."/>
            <person name="Miller A.N."/>
            <person name="Grigoriev I.V."/>
            <person name="Debuchy R."/>
            <person name="Gladieux P."/>
            <person name="Hiltunen Thoren M."/>
            <person name="Johannesson H."/>
        </authorList>
    </citation>
    <scope>NUCLEOTIDE SEQUENCE</scope>
    <source>
        <strain evidence="5">CBS 955.72</strain>
    </source>
</reference>
<feature type="transmembrane region" description="Helical" evidence="3">
    <location>
        <begin position="901"/>
        <end position="925"/>
    </location>
</feature>
<feature type="transmembrane region" description="Helical" evidence="3">
    <location>
        <begin position="937"/>
        <end position="964"/>
    </location>
</feature>
<dbReference type="Pfam" id="PF00534">
    <property type="entry name" value="Glycos_transf_1"/>
    <property type="match status" value="1"/>
</dbReference>
<feature type="domain" description="Glycosyl transferase family 1" evidence="4">
    <location>
        <begin position="2567"/>
        <end position="2726"/>
    </location>
</feature>
<feature type="transmembrane region" description="Helical" evidence="3">
    <location>
        <begin position="1225"/>
        <end position="1247"/>
    </location>
</feature>
<feature type="transmembrane region" description="Helical" evidence="3">
    <location>
        <begin position="1341"/>
        <end position="1357"/>
    </location>
</feature>
<dbReference type="InterPro" id="IPR001296">
    <property type="entry name" value="Glyco_trans_1"/>
</dbReference>
<feature type="compositionally biased region" description="Low complexity" evidence="2">
    <location>
        <begin position="409"/>
        <end position="431"/>
    </location>
</feature>
<protein>
    <submittedName>
        <fullName evidence="5">Glycosyl transferase</fullName>
    </submittedName>
</protein>
<accession>A0AAJ0H891</accession>
<evidence type="ECO:0000256" key="1">
    <source>
        <dbReference type="ARBA" id="ARBA00022676"/>
    </source>
</evidence>
<dbReference type="EMBL" id="JAUIQD010000008">
    <property type="protein sequence ID" value="KAK3342187.1"/>
    <property type="molecule type" value="Genomic_DNA"/>
</dbReference>
<evidence type="ECO:0000259" key="4">
    <source>
        <dbReference type="Pfam" id="PF00534"/>
    </source>
</evidence>
<dbReference type="GO" id="GO:0016740">
    <property type="term" value="F:transferase activity"/>
    <property type="evidence" value="ECO:0007669"/>
    <property type="project" value="UniProtKB-KW"/>
</dbReference>
<feature type="transmembrane region" description="Helical" evidence="3">
    <location>
        <begin position="1190"/>
        <end position="1213"/>
    </location>
</feature>
<feature type="transmembrane region" description="Helical" evidence="3">
    <location>
        <begin position="970"/>
        <end position="990"/>
    </location>
</feature>
<keyword evidence="3" id="KW-0472">Membrane</keyword>
<sequence>MEPTYLGLSAVGWRVMIHSHWELILAYIIIGTVALGLPYILYLVIRDTIRRCKNRQRAPLPKPISRHLRRLKVGCIEKLGVKSSLAERKTTVPKSFGIFLGGLSSPPTVDEQRLLSQWDVLVVDPLRDGVVGGLAGCPSAAVQVLARLDVSSLAKGSSASLKNEDVIQKLSAVVEMVKTRLETADGHRPFTGLLLASFHLHFSPAVVNGLAALVGDAGLDVWLELAHPDYLDEDEARAIDMSQVHGLVYRNALLHPNGQWKNYFEMAAMRAVMRAVTAQKVAHPIALVGWETIDDEVQPDYASVVRAHKLYTFYNALSWIGPSEAQHNVEAAKMRTIHAKPLGALMWLKNEKTMEAHNLWRANNEVHAKGIDHAELLDSLEGFIPGLAGRLQLRPSTLSQRDSHELRLRTAASSTAPSPSRGSSSVSGFASDALSTSTGGGEFTGLGCFQLGHEPTWAEFEDLRRGLRKLQDLNLLARVQDEDRAKAGSQLRLLRDTSPQLLGSHAYQAVQELLDLLDTPSDESEAARRIHILSGLHSSFQTGSGVQYWGLYDVEPEGAGVTLYLSNKTEDRAATILHTFLSSKRCTRLDCFLAEQAMAEVNGGVENQWKLAPRLLRDVEKLTPSEALLLLERLHVSRHTSSLLTKIRDCLEYELLEMPTLAQQERLASVGFLSGAVEPEELVDGRLSWLANKGCAVPDREEARQLFERIQIRLYEVLMAGEGDVYAQITSVMQRLLRKGRIDSAADMIALAVFSAFRRFALDEVYLEILDRNVYPNHSSDQPGCFAEHFALGSRCDSFFGTNARDIGRILSRRYRSYYKVHQPPIREQGFTELPTTYAAMQGDFDPDYGKEKLPFYHHITFFGIFALPALFDVMLLTTIGRGLFLTTFMTSEQKTMATTALMMALLISGAFGAWICSGGSYYFFASGFPAMNLFVLTRFSAGVGLTLAVALVGFVVVVPFYGLTAALTFAFYVLMLTTYMMVLSALSIYQSPGSGFLSGRTAILCCVPLLFVSPLVSIWSGYDIVVYVSVLTAFLVSILVAARNIIGAWGSWHLKIPAVADAEIAAWYRSTSEAKALPHLDNMADQPLMDLARTAFHKAVAREANRWPWQTKSTDGLIQKMAAGYESTQFLFRWYTAHKRSRMPLAYSTTWNLMLKAATENMVKMQKGLKLHSAFLHWRSTGLDIWSGLLYFLVALTDKWVALFTGANMVGLSAASSETFRLGVGWGLCYYLAGALLLDIVSQPLWTKANDKSIRPIASLEHLEQVAAQDLAARRKLYATNLVKLFFLHLWAIALFATLMWVFQDSPENSVMFLSYVGAYSGLLFYQYNKVFCGFEGEKPLAVAVLAGFASGIALYKTASTFSYGSVISLAAATWTAGILSLFSAKRLQLSSLFVKAEKKEKERSEEQSGAITSASRCHYTAVTLEPHPDFSLSTVAKLFAAASRLSPERRYVLSPDNHPGSQITRILSAPQHRRPGSSRGGSLRAAFPAGGELLHLACETWKARKTTVELVSTSDLPPTTHAKIRALARKSGDGDLLDIVVVLAADRLEDWQLNVHQIWRLVAETIVQCTAEHRLGMSHDEAVLAALLVPSSPDEHGASISNSGDVALPEGVKYQLHAYGAERARFLTAYHQILLRWLLLGCDSELEWDGLPRRVRAFLLKRLCGHPAPWLTTEEEDWIRDRLPSGGAGDVHVWMARCELGAALTRAVFAYAQDPERDHDPFEAGGLAWLPKAGENEHPVLTEWATDGATGGKKSLPSSSRWRGVFSWAGNCFKITVKFLIISLTADPEYQRELEFVIRDKPALFRWPIKLVLNSLWIYAKAVQDFFIPVVLLRGRGTATNIQKLTRGTRTILEKSRILSESFGGPSTLFWAVARDGDGGNGGSGGSAVLRVAQYSGKHDAEPAESDRWKSLRAVSLYNSQLVLQRKELYDKGDMTMTYEYQYRDDGDSRLPIQRTCISGDSQGEVVQYDNRGYQTSGSAVRGAHGVSWKLHYRKNPKHEDELLWGEYAFPHITIKVLWSMPPRSGPQTRLEEWIPFSTVTEATFLQGDDTWHASWDYEHKFHPEVAVTLNGQPVETPKMISEDWFHVFQKPESCSFLSENPLLPFRSIQTTALSRLLGWNTKRNPIPTYVARTNLWNAWRQVPDVDAVSARWLDEKLVRDDPVMRPYWRYRNMGALTAAKAYLDAQADAVMAQVDIDPATSSWTHLAYKMADLYSFGEGGDARINTRQLESQLRDGDRELHVLAMDTSTWPNDPGGVSNCRRDMVNNLSTIRWHVVAESANDYGVPRYQIERNVHSLTILPLWGLDFLNPTHGVLETTLDSAVVERSMNTHTSDVVRDFLPILDSLVRCARAVRLDRRHIEEATRALVDLNTYFSASRNWNDVWRHPVVFARWCELWLSEDDKDNAVTISEWWDFELPTIKDLENALDLWCRYLFIFSLPVPERIPGVFQASHHFCGATYGIVCKVKRGCSLHIWDHCISFREFTTFMSSAVSYDASFTNSTLISLTHLSCVLLEHHADVVLPCCDYFNPGWEVELGTADGALEHRKRFARKIDPVVNGISNMESFRPIERIKTEKPTVVMLSHVQYPKDLKNAILACDVIVNKWGFKDYRLHMYGEKERHATIATELIELITSKNLQNHCFLMGLANPAVALQDAWLFLNSSISEGLPLAMGEAALMGVPVVCTDVGASYCVVTDRATGLRFSEVVPPNDSESLARAQISVMALVGPWAQYAGDPSGADVPDLAYPVPSPEQVRCVAARMYEKTEQRRALGLLGRENVLKNFSSERYLREHEQMLWIGKDQSPANRVARAAAQIGVDTPGRDTSLSRQTRNPRLTPQSWLSLASEKEGKKRWWSDSRSTSTSTLGIGGVQGHVMV</sequence>
<dbReference type="SUPFAM" id="SSF53756">
    <property type="entry name" value="UDP-Glycosyltransferase/glycogen phosphorylase"/>
    <property type="match status" value="1"/>
</dbReference>
<evidence type="ECO:0000313" key="5">
    <source>
        <dbReference type="EMBL" id="KAK3342187.1"/>
    </source>
</evidence>
<feature type="region of interest" description="Disordered" evidence="2">
    <location>
        <begin position="2820"/>
        <end position="2841"/>
    </location>
</feature>
<gene>
    <name evidence="5" type="ORF">B0T25DRAFT_489326</name>
</gene>
<feature type="transmembrane region" description="Helical" evidence="3">
    <location>
        <begin position="24"/>
        <end position="45"/>
    </location>
</feature>
<keyword evidence="3" id="KW-0812">Transmembrane</keyword>
<feature type="transmembrane region" description="Helical" evidence="3">
    <location>
        <begin position="1363"/>
        <end position="1384"/>
    </location>
</feature>
<feature type="transmembrane region" description="Helical" evidence="3">
    <location>
        <begin position="860"/>
        <end position="881"/>
    </location>
</feature>
<comment type="caution">
    <text evidence="5">The sequence shown here is derived from an EMBL/GenBank/DDBJ whole genome shotgun (WGS) entry which is preliminary data.</text>
</comment>
<name>A0AAJ0H891_9PEZI</name>
<feature type="transmembrane region" description="Helical" evidence="3">
    <location>
        <begin position="1283"/>
        <end position="1304"/>
    </location>
</feature>
<keyword evidence="6" id="KW-1185">Reference proteome</keyword>
<reference evidence="5" key="2">
    <citation type="submission" date="2023-06" db="EMBL/GenBank/DDBJ databases">
        <authorList>
            <consortium name="Lawrence Berkeley National Laboratory"/>
            <person name="Haridas S."/>
            <person name="Hensen N."/>
            <person name="Bonometti L."/>
            <person name="Westerberg I."/>
            <person name="Brannstrom I.O."/>
            <person name="Guillou S."/>
            <person name="Cros-Aarteil S."/>
            <person name="Calhoun S."/>
            <person name="Kuo A."/>
            <person name="Mondo S."/>
            <person name="Pangilinan J."/>
            <person name="Riley R."/>
            <person name="Labutti K."/>
            <person name="Andreopoulos B."/>
            <person name="Lipzen A."/>
            <person name="Chen C."/>
            <person name="Yanf M."/>
            <person name="Daum C."/>
            <person name="Ng V."/>
            <person name="Clum A."/>
            <person name="Steindorff A."/>
            <person name="Ohm R."/>
            <person name="Martin F."/>
            <person name="Silar P."/>
            <person name="Natvig D."/>
            <person name="Lalanne C."/>
            <person name="Gautier V."/>
            <person name="Ament-Velasquez S.L."/>
            <person name="Kruys A."/>
            <person name="Hutchinson M.I."/>
            <person name="Powell A.J."/>
            <person name="Barry K."/>
            <person name="Miller A.N."/>
            <person name="Grigoriev I.V."/>
            <person name="Debuchy R."/>
            <person name="Gladieux P."/>
            <person name="Thoren M.H."/>
            <person name="Johannesson H."/>
        </authorList>
    </citation>
    <scope>NUCLEOTIDE SEQUENCE</scope>
    <source>
        <strain evidence="5">CBS 955.72</strain>
    </source>
</reference>
<feature type="transmembrane region" description="Helical" evidence="3">
    <location>
        <begin position="1026"/>
        <end position="1047"/>
    </location>
</feature>
<feature type="region of interest" description="Disordered" evidence="2">
    <location>
        <begin position="398"/>
        <end position="431"/>
    </location>
</feature>
<evidence type="ECO:0000256" key="3">
    <source>
        <dbReference type="SAM" id="Phobius"/>
    </source>
</evidence>
<dbReference type="Gene3D" id="3.40.50.2000">
    <property type="entry name" value="Glycogen Phosphorylase B"/>
    <property type="match status" value="1"/>
</dbReference>
<keyword evidence="3" id="KW-1133">Transmembrane helix</keyword>
<evidence type="ECO:0000313" key="6">
    <source>
        <dbReference type="Proteomes" id="UP001275084"/>
    </source>
</evidence>
<dbReference type="PANTHER" id="PTHR12526:SF604">
    <property type="entry name" value="TRANSFERASE, PUTATIVE (AFU_ORTHOLOGUE AFUA_4G14070)-RELATED"/>
    <property type="match status" value="1"/>
</dbReference>
<keyword evidence="1" id="KW-0328">Glycosyltransferase</keyword>
<organism evidence="5 6">
    <name type="scientific">Lasiosphaeria hispida</name>
    <dbReference type="NCBI Taxonomy" id="260671"/>
    <lineage>
        <taxon>Eukaryota</taxon>
        <taxon>Fungi</taxon>
        <taxon>Dikarya</taxon>
        <taxon>Ascomycota</taxon>
        <taxon>Pezizomycotina</taxon>
        <taxon>Sordariomycetes</taxon>
        <taxon>Sordariomycetidae</taxon>
        <taxon>Sordariales</taxon>
        <taxon>Lasiosphaeriaceae</taxon>
        <taxon>Lasiosphaeria</taxon>
    </lineage>
</organism>
<dbReference type="PANTHER" id="PTHR12526">
    <property type="entry name" value="GLYCOSYLTRANSFERASE"/>
    <property type="match status" value="1"/>
</dbReference>
<keyword evidence="5" id="KW-0808">Transferase</keyword>
<evidence type="ECO:0000256" key="2">
    <source>
        <dbReference type="SAM" id="MobiDB-lite"/>
    </source>
</evidence>
<feature type="compositionally biased region" description="Polar residues" evidence="2">
    <location>
        <begin position="2825"/>
        <end position="2841"/>
    </location>
</feature>
<proteinExistence type="predicted"/>
<dbReference type="Proteomes" id="UP001275084">
    <property type="component" value="Unassembled WGS sequence"/>
</dbReference>